<protein>
    <recommendedName>
        <fullName evidence="3">RING-type domain-containing protein</fullName>
    </recommendedName>
</protein>
<gene>
    <name evidence="4" type="ORF">PCOR1329_LOCUS11064</name>
</gene>
<name>A0ABN9QE15_9DINO</name>
<dbReference type="Proteomes" id="UP001189429">
    <property type="component" value="Unassembled WGS sequence"/>
</dbReference>
<keyword evidence="1" id="KW-0862">Zinc</keyword>
<organism evidence="4 5">
    <name type="scientific">Prorocentrum cordatum</name>
    <dbReference type="NCBI Taxonomy" id="2364126"/>
    <lineage>
        <taxon>Eukaryota</taxon>
        <taxon>Sar</taxon>
        <taxon>Alveolata</taxon>
        <taxon>Dinophyceae</taxon>
        <taxon>Prorocentrales</taxon>
        <taxon>Prorocentraceae</taxon>
        <taxon>Prorocentrum</taxon>
    </lineage>
</organism>
<comment type="caution">
    <text evidence="4">The sequence shown here is derived from an EMBL/GenBank/DDBJ whole genome shotgun (WGS) entry which is preliminary data.</text>
</comment>
<evidence type="ECO:0000259" key="3">
    <source>
        <dbReference type="PROSITE" id="PS50089"/>
    </source>
</evidence>
<feature type="region of interest" description="Disordered" evidence="2">
    <location>
        <begin position="1"/>
        <end position="70"/>
    </location>
</feature>
<dbReference type="SUPFAM" id="SSF57850">
    <property type="entry name" value="RING/U-box"/>
    <property type="match status" value="1"/>
</dbReference>
<evidence type="ECO:0000256" key="2">
    <source>
        <dbReference type="SAM" id="MobiDB-lite"/>
    </source>
</evidence>
<accession>A0ABN9QE15</accession>
<evidence type="ECO:0000313" key="5">
    <source>
        <dbReference type="Proteomes" id="UP001189429"/>
    </source>
</evidence>
<feature type="non-terminal residue" evidence="4">
    <location>
        <position position="1"/>
    </location>
</feature>
<keyword evidence="1" id="KW-0863">Zinc-finger</keyword>
<dbReference type="EMBL" id="CAUYUJ010003177">
    <property type="protein sequence ID" value="CAK0804159.1"/>
    <property type="molecule type" value="Genomic_DNA"/>
</dbReference>
<proteinExistence type="predicted"/>
<keyword evidence="5" id="KW-1185">Reference proteome</keyword>
<dbReference type="InterPro" id="IPR001841">
    <property type="entry name" value="Znf_RING"/>
</dbReference>
<dbReference type="Gene3D" id="3.30.40.10">
    <property type="entry name" value="Zinc/RING finger domain, C3HC4 (zinc finger)"/>
    <property type="match status" value="1"/>
</dbReference>
<dbReference type="InterPro" id="IPR013083">
    <property type="entry name" value="Znf_RING/FYVE/PHD"/>
</dbReference>
<keyword evidence="1" id="KW-0479">Metal-binding</keyword>
<feature type="domain" description="RING-type" evidence="3">
    <location>
        <begin position="116"/>
        <end position="167"/>
    </location>
</feature>
<sequence>FRRDHVWGPHLGWLRPRPTPRPRQPGRGHPRAPAGPHGLRRRRVPRRAGGVPGLAGAQAPEPTAATAGAGAAGAVRSGALPEFRGCPSSAGPAGAAAPVPEEASAACSGPLDAPECPICQESVPPGAAAMRCAGAAGRHHYFHKGCLGGWIGACTARGAAPTCPVCRGPVQVHISGLSALLEGPQADALGAEEKSALRVLLDRARATLNGGGCADSDEWVEPFHPEELAAAGAVTAAAAAGFYAGYSDGPGTGAIDVALLVAQDPYVQVAGGVGYVTGLVARGVEAALSDA</sequence>
<feature type="compositionally biased region" description="Low complexity" evidence="2">
    <location>
        <begin position="54"/>
        <end position="70"/>
    </location>
</feature>
<dbReference type="PROSITE" id="PS50089">
    <property type="entry name" value="ZF_RING_2"/>
    <property type="match status" value="1"/>
</dbReference>
<evidence type="ECO:0000313" key="4">
    <source>
        <dbReference type="EMBL" id="CAK0804159.1"/>
    </source>
</evidence>
<reference evidence="4" key="1">
    <citation type="submission" date="2023-10" db="EMBL/GenBank/DDBJ databases">
        <authorList>
            <person name="Chen Y."/>
            <person name="Shah S."/>
            <person name="Dougan E. K."/>
            <person name="Thang M."/>
            <person name="Chan C."/>
        </authorList>
    </citation>
    <scope>NUCLEOTIDE SEQUENCE [LARGE SCALE GENOMIC DNA]</scope>
</reference>
<evidence type="ECO:0000256" key="1">
    <source>
        <dbReference type="PROSITE-ProRule" id="PRU00175"/>
    </source>
</evidence>
<feature type="compositionally biased region" description="Basic residues" evidence="2">
    <location>
        <begin position="18"/>
        <end position="30"/>
    </location>
</feature>